<protein>
    <submittedName>
        <fullName evidence="2">ATP/GTP-binding protein</fullName>
    </submittedName>
</protein>
<evidence type="ECO:0000313" key="3">
    <source>
        <dbReference type="Proteomes" id="UP001220022"/>
    </source>
</evidence>
<comment type="caution">
    <text evidence="2">The sequence shown here is derived from an EMBL/GenBank/DDBJ whole genome shotgun (WGS) entry which is preliminary data.</text>
</comment>
<dbReference type="EMBL" id="JARHTQ010000025">
    <property type="protein sequence ID" value="MDF2259696.1"/>
    <property type="molecule type" value="Genomic_DNA"/>
</dbReference>
<name>A0ABT5Z825_9ACTN</name>
<feature type="region of interest" description="Disordered" evidence="1">
    <location>
        <begin position="39"/>
        <end position="73"/>
    </location>
</feature>
<reference evidence="2 3" key="1">
    <citation type="submission" date="2023-03" db="EMBL/GenBank/DDBJ databases">
        <title>Draft genome sequence of type strain Streptomyces ferralitis JCM 14344.</title>
        <authorList>
            <person name="Klaysubun C."/>
            <person name="Duangmal K."/>
        </authorList>
    </citation>
    <scope>NUCLEOTIDE SEQUENCE [LARGE SCALE GENOMIC DNA]</scope>
    <source>
        <strain evidence="2 3">JCM 14344</strain>
    </source>
</reference>
<organism evidence="2 3">
    <name type="scientific">Streptantibioticus ferralitis</name>
    <dbReference type="NCBI Taxonomy" id="236510"/>
    <lineage>
        <taxon>Bacteria</taxon>
        <taxon>Bacillati</taxon>
        <taxon>Actinomycetota</taxon>
        <taxon>Actinomycetes</taxon>
        <taxon>Kitasatosporales</taxon>
        <taxon>Streptomycetaceae</taxon>
        <taxon>Streptantibioticus</taxon>
    </lineage>
</organism>
<evidence type="ECO:0000256" key="1">
    <source>
        <dbReference type="SAM" id="MobiDB-lite"/>
    </source>
</evidence>
<feature type="compositionally biased region" description="Gly residues" evidence="1">
    <location>
        <begin position="39"/>
        <end position="59"/>
    </location>
</feature>
<gene>
    <name evidence="2" type="ORF">P2L57_29445</name>
</gene>
<keyword evidence="3" id="KW-1185">Reference proteome</keyword>
<accession>A0ABT5Z825</accession>
<dbReference type="Proteomes" id="UP001220022">
    <property type="component" value="Unassembled WGS sequence"/>
</dbReference>
<proteinExistence type="predicted"/>
<evidence type="ECO:0000313" key="2">
    <source>
        <dbReference type="EMBL" id="MDF2259696.1"/>
    </source>
</evidence>
<feature type="compositionally biased region" description="Polar residues" evidence="1">
    <location>
        <begin position="62"/>
        <end position="73"/>
    </location>
</feature>
<sequence length="305" mass="30634">MTMAALIPGAAMADGSPGSGGVNCPPGLPNCYVHVTGPGSGGGSQKSGGGSTGGGGGGAATCTMNPPSGDGSAQTVPCYRSDLGWFNSQDNCYWQRDDPQPAANDPAWNGHKPGDGALYNVSCTYNGGQINGGTTWAQNPPPGMGGGVNVAQLAQQAMKKLPLLPPQIDINPQPGGKGLVGMPVWMAVTRTAGDWGPQTASASAGGVTVTATGTVQQVVWSMGDGQSVTCTGPGTPYNPSYGKASSPDCGYSYAQDSSTQPGGKYTVSATATWDVRWAGAGQQGDITTSRTSTVQITITQLQVVN</sequence>